<name>G9ESQ3_9GAMM</name>
<feature type="signal peptide" evidence="1">
    <location>
        <begin position="1"/>
        <end position="19"/>
    </location>
</feature>
<dbReference type="RefSeq" id="WP_006872203.1">
    <property type="nucleotide sequence ID" value="NZ_JH413846.1"/>
</dbReference>
<dbReference type="NCBIfam" id="TIGR03756">
    <property type="entry name" value="conj_TIGR03756"/>
    <property type="match status" value="1"/>
</dbReference>
<evidence type="ECO:0000313" key="3">
    <source>
        <dbReference type="Proteomes" id="UP000002770"/>
    </source>
</evidence>
<organism evidence="2 3">
    <name type="scientific">Legionella drancourtii LLAP12</name>
    <dbReference type="NCBI Taxonomy" id="658187"/>
    <lineage>
        <taxon>Bacteria</taxon>
        <taxon>Pseudomonadati</taxon>
        <taxon>Pseudomonadota</taxon>
        <taxon>Gammaproteobacteria</taxon>
        <taxon>Legionellales</taxon>
        <taxon>Legionellaceae</taxon>
        <taxon>Legionella</taxon>
    </lineage>
</organism>
<dbReference type="InterPro" id="IPR009649">
    <property type="entry name" value="TraU"/>
</dbReference>
<reference evidence="2 3" key="1">
    <citation type="journal article" date="2011" name="BMC Genomics">
        <title>Insight into cross-talk between intra-amoebal pathogens.</title>
        <authorList>
            <person name="Gimenez G."/>
            <person name="Bertelli C."/>
            <person name="Moliner C."/>
            <person name="Robert C."/>
            <person name="Raoult D."/>
            <person name="Fournier P.E."/>
            <person name="Greub G."/>
        </authorList>
    </citation>
    <scope>NUCLEOTIDE SEQUENCE [LARGE SCALE GENOMIC DNA]</scope>
    <source>
        <strain evidence="2 3">LLAP12</strain>
    </source>
</reference>
<evidence type="ECO:0000256" key="1">
    <source>
        <dbReference type="SAM" id="SignalP"/>
    </source>
</evidence>
<dbReference type="InParanoid" id="G9ESQ3"/>
<dbReference type="InterPro" id="IPR026331">
    <property type="entry name" value="PFL_4710"/>
</dbReference>
<dbReference type="STRING" id="658187.LDG_8324"/>
<dbReference type="eggNOG" id="ENOG502Z7HX">
    <property type="taxonomic scope" value="Bacteria"/>
</dbReference>
<dbReference type="HOGENOM" id="CLU_823354_0_0_6"/>
<keyword evidence="3" id="KW-1185">Reference proteome</keyword>
<keyword evidence="1" id="KW-0732">Signal</keyword>
<evidence type="ECO:0008006" key="4">
    <source>
        <dbReference type="Google" id="ProtNLM"/>
    </source>
</evidence>
<dbReference type="AlphaFoldDB" id="G9ESQ3"/>
<dbReference type="Pfam" id="PF06834">
    <property type="entry name" value="TraU"/>
    <property type="match status" value="1"/>
</dbReference>
<accession>G9ESQ3</accession>
<proteinExistence type="predicted"/>
<dbReference type="Proteomes" id="UP000002770">
    <property type="component" value="Unassembled WGS sequence"/>
</dbReference>
<gene>
    <name evidence="2" type="ORF">LDG_8324</name>
</gene>
<feature type="chain" id="PRO_5003521315" description="TraU protein" evidence="1">
    <location>
        <begin position="20"/>
        <end position="332"/>
    </location>
</feature>
<sequence>MVKWSLLLCGVFFSMPGMAMESTKPPHPITTPQIAVKVLKQLTKNSRVRVIGTCFWLDNGVVPKVTPGPAISQFVPDLVVTVSNNPGENPWMEVNALYENKGALELYQSTFKSVMQMPLGFGDGSGQLASQHINEDRTRVVSVIGSPGDVYQIKGVTHLPETSFMKLYYSSLADAVNERTENGEIAYMATHPHLLINHEIGSAFNSWGPEIPRLMRVTQPSRFKASVVAALHAADIVTNKGVHLKQSTKNACGPHCVVANVVFDAKREHIIWQEVYPNNRNITPGDSSDSREKDDLKGNGNYVFVVWRQYKGCVKQEGKLIWGPNVGTPQKR</sequence>
<evidence type="ECO:0000313" key="2">
    <source>
        <dbReference type="EMBL" id="EHL29734.1"/>
    </source>
</evidence>
<protein>
    <recommendedName>
        <fullName evidence="4">TraU protein</fullName>
    </recommendedName>
</protein>
<dbReference type="EMBL" id="JH413846">
    <property type="protein sequence ID" value="EHL29734.1"/>
    <property type="molecule type" value="Genomic_DNA"/>
</dbReference>